<name>A0A0A1GTE2_9LACO</name>
<dbReference type="AlphaFoldDB" id="A0A0A1GTE2"/>
<protein>
    <submittedName>
        <fullName evidence="1">Uncharacterized protein</fullName>
    </submittedName>
</protein>
<proteinExistence type="predicted"/>
<dbReference type="KEGG" id="lho:LOOC260_106940"/>
<dbReference type="Proteomes" id="UP000031620">
    <property type="component" value="Chromosome"/>
</dbReference>
<sequence>MNSHGMNNRILFIVVWDNLWMYFEIKEPKTYQSKIDEAKGKSL</sequence>
<accession>A0A0A1GTE2</accession>
<dbReference type="HOGENOM" id="CLU_3235207_0_0_9"/>
<evidence type="ECO:0000313" key="1">
    <source>
        <dbReference type="EMBL" id="BAP85250.1"/>
    </source>
</evidence>
<organism evidence="1 2">
    <name type="scientific">Paucilactobacillus hokkaidonensis JCM 18461</name>
    <dbReference type="NCBI Taxonomy" id="1291742"/>
    <lineage>
        <taxon>Bacteria</taxon>
        <taxon>Bacillati</taxon>
        <taxon>Bacillota</taxon>
        <taxon>Bacilli</taxon>
        <taxon>Lactobacillales</taxon>
        <taxon>Lactobacillaceae</taxon>
        <taxon>Paucilactobacillus</taxon>
    </lineage>
</organism>
<reference evidence="1 2" key="1">
    <citation type="submission" date="2014-11" db="EMBL/GenBank/DDBJ databases">
        <title>Complete genome sequence and analysis of Lactobacillus hokkaidonensis LOOC260T.</title>
        <authorList>
            <person name="Tanizawa Y."/>
            <person name="Tohno M."/>
            <person name="Kaminuma E."/>
            <person name="Nakamura Y."/>
            <person name="Arita M."/>
        </authorList>
    </citation>
    <scope>NUCLEOTIDE SEQUENCE [LARGE SCALE GENOMIC DNA]</scope>
    <source>
        <strain evidence="1 2">LOOC260</strain>
    </source>
</reference>
<evidence type="ECO:0000313" key="2">
    <source>
        <dbReference type="Proteomes" id="UP000031620"/>
    </source>
</evidence>
<gene>
    <name evidence="1" type="ORF">LOOC260_106940</name>
</gene>
<dbReference type="EMBL" id="AP014680">
    <property type="protein sequence ID" value="BAP85250.1"/>
    <property type="molecule type" value="Genomic_DNA"/>
</dbReference>